<keyword evidence="3" id="KW-1185">Reference proteome</keyword>
<reference evidence="3" key="1">
    <citation type="submission" date="2024-04" db="EMBL/GenBank/DDBJ databases">
        <title>Phylogenomic analyses of a clade within the roseobacter group suggest taxonomic reassignments of species of the genera Aestuariivita, Citreicella, Loktanella, Nautella, Pelagibaca, Ruegeria, Thalassobius, Thiobacimonas and Tropicibacter, and the proposal o.</title>
        <authorList>
            <person name="Jeon C.O."/>
        </authorList>
    </citation>
    <scope>NUCLEOTIDE SEQUENCE [LARGE SCALE GENOMIC DNA]</scope>
    <source>
        <strain evidence="3">SS1-5</strain>
    </source>
</reference>
<dbReference type="AlphaFoldDB" id="A0AAN0NLJ1"/>
<dbReference type="EMBL" id="CP151767">
    <property type="protein sequence ID" value="WZU69072.1"/>
    <property type="molecule type" value="Genomic_DNA"/>
</dbReference>
<keyword evidence="1" id="KW-0812">Transmembrane</keyword>
<dbReference type="Proteomes" id="UP001470809">
    <property type="component" value="Chromosome"/>
</dbReference>
<feature type="transmembrane region" description="Helical" evidence="1">
    <location>
        <begin position="167"/>
        <end position="187"/>
    </location>
</feature>
<evidence type="ECO:0000313" key="2">
    <source>
        <dbReference type="EMBL" id="WZU69072.1"/>
    </source>
</evidence>
<keyword evidence="1" id="KW-0472">Membrane</keyword>
<accession>A0AAN0NLJ1</accession>
<feature type="transmembrane region" description="Helical" evidence="1">
    <location>
        <begin position="12"/>
        <end position="38"/>
    </location>
</feature>
<proteinExistence type="predicted"/>
<organism evidence="2 3">
    <name type="scientific">Yoonia rhodophyticola</name>
    <dbReference type="NCBI Taxonomy" id="3137370"/>
    <lineage>
        <taxon>Bacteria</taxon>
        <taxon>Pseudomonadati</taxon>
        <taxon>Pseudomonadota</taxon>
        <taxon>Alphaproteobacteria</taxon>
        <taxon>Rhodobacterales</taxon>
        <taxon>Paracoccaceae</taxon>
        <taxon>Yoonia</taxon>
    </lineage>
</organism>
<keyword evidence="1" id="KW-1133">Transmembrane helix</keyword>
<dbReference type="KEGG" id="yrh:AABB31_09535"/>
<feature type="transmembrane region" description="Helical" evidence="1">
    <location>
        <begin position="245"/>
        <end position="276"/>
    </location>
</feature>
<protein>
    <submittedName>
        <fullName evidence="2">Uncharacterized protein</fullName>
    </submittedName>
</protein>
<evidence type="ECO:0000256" key="1">
    <source>
        <dbReference type="SAM" id="Phobius"/>
    </source>
</evidence>
<dbReference type="RefSeq" id="WP_342078364.1">
    <property type="nucleotide sequence ID" value="NZ_CP151767.2"/>
</dbReference>
<gene>
    <name evidence="2" type="ORF">AABB31_09535</name>
</gene>
<reference evidence="2 3" key="2">
    <citation type="submission" date="2024-08" db="EMBL/GenBank/DDBJ databases">
        <title>Phylogenomic analyses of a clade within the roseobacter group suggest taxonomic reassignments of species of the genera Aestuariivita, Citreicella, Loktanella, Nautella, Pelagibaca, Ruegeria, Thalassobius, Thiobacimonas and Tropicibacter, and the proposal o.</title>
        <authorList>
            <person name="Jeon C.O."/>
        </authorList>
    </citation>
    <scope>NUCLEOTIDE SEQUENCE [LARGE SCALE GENOMIC DNA]</scope>
    <source>
        <strain evidence="2 3">SS1-5</strain>
    </source>
</reference>
<name>A0AAN0NLJ1_9RHOB</name>
<sequence>MNPRYVPARYFLIALVPILIFAQEAFITTQFLAMDLAIPATVIQDGRDWLEAVGRFRFLGATWVFAALAVMVFVLVIRDIAQPMRPQTRRVAILVILGIFLLAMMPTVQYIIAPETPRIFHRLGADLFENALGRGTIAGCATPADRWLFGPCGEQPVITLLNRTLDMINICAGLGVGALIVGMILCLDVPQTDDLEKQAQHLERNLRRMRRQLYLSGLVLTFGIFFATSWMRWPLPMIGAADQDAFGAVVAASSLFTGIYFTLLILSFYLPVALVLDGRRRRLTLRAAGEGQLRDPAKMVEWQKMRGLASDPAEVFRSGFALAAPILAAFAGGVPLAV</sequence>
<feature type="transmembrane region" description="Helical" evidence="1">
    <location>
        <begin position="58"/>
        <end position="79"/>
    </location>
</feature>
<feature type="transmembrane region" description="Helical" evidence="1">
    <location>
        <begin position="315"/>
        <end position="337"/>
    </location>
</feature>
<feature type="transmembrane region" description="Helical" evidence="1">
    <location>
        <begin position="91"/>
        <end position="112"/>
    </location>
</feature>
<evidence type="ECO:0000313" key="3">
    <source>
        <dbReference type="Proteomes" id="UP001470809"/>
    </source>
</evidence>
<feature type="transmembrane region" description="Helical" evidence="1">
    <location>
        <begin position="213"/>
        <end position="233"/>
    </location>
</feature>